<dbReference type="InterPro" id="IPR016181">
    <property type="entry name" value="Acyl_CoA_acyltransferase"/>
</dbReference>
<organism evidence="2 3">
    <name type="scientific">Pseudoxanthomonas indica</name>
    <dbReference type="NCBI Taxonomy" id="428993"/>
    <lineage>
        <taxon>Bacteria</taxon>
        <taxon>Pseudomonadati</taxon>
        <taxon>Pseudomonadota</taxon>
        <taxon>Gammaproteobacteria</taxon>
        <taxon>Lysobacterales</taxon>
        <taxon>Lysobacteraceae</taxon>
        <taxon>Pseudoxanthomonas</taxon>
    </lineage>
</organism>
<reference evidence="2 3" key="1">
    <citation type="submission" date="2017-02" db="EMBL/GenBank/DDBJ databases">
        <authorList>
            <person name="Peterson S.W."/>
        </authorList>
    </citation>
    <scope>NUCLEOTIDE SEQUENCE [LARGE SCALE GENOMIC DNA]</scope>
    <source>
        <strain evidence="2 3">P15</strain>
    </source>
</reference>
<protein>
    <recommendedName>
        <fullName evidence="1">N-acetyltransferase domain-containing protein</fullName>
    </recommendedName>
</protein>
<evidence type="ECO:0000313" key="3">
    <source>
        <dbReference type="Proteomes" id="UP000190341"/>
    </source>
</evidence>
<dbReference type="Pfam" id="PF00583">
    <property type="entry name" value="Acetyltransf_1"/>
    <property type="match status" value="1"/>
</dbReference>
<dbReference type="STRING" id="428993.SAMN06296058_3006"/>
<evidence type="ECO:0000259" key="1">
    <source>
        <dbReference type="PROSITE" id="PS51186"/>
    </source>
</evidence>
<feature type="domain" description="N-acetyltransferase" evidence="1">
    <location>
        <begin position="20"/>
        <end position="191"/>
    </location>
</feature>
<gene>
    <name evidence="2" type="ORF">SAMN06296058_3006</name>
</gene>
<dbReference type="AlphaFoldDB" id="A0A1T5LTM1"/>
<dbReference type="SUPFAM" id="SSF55729">
    <property type="entry name" value="Acyl-CoA N-acyltransferases (Nat)"/>
    <property type="match status" value="1"/>
</dbReference>
<dbReference type="CDD" id="cd04301">
    <property type="entry name" value="NAT_SF"/>
    <property type="match status" value="1"/>
</dbReference>
<dbReference type="GO" id="GO:0016747">
    <property type="term" value="F:acyltransferase activity, transferring groups other than amino-acyl groups"/>
    <property type="evidence" value="ECO:0007669"/>
    <property type="project" value="InterPro"/>
</dbReference>
<sequence length="211" mass="24150">MQHAHAIQTFRGPAIQPWLDDVARLRVAVFRDWPYLYAGDLAYEREYLAAYAESNDSVFVLAVDEGRVVGASTGLPLLDDSAEFRQPFLASDIDPAHVFYFGESVLLPTWRGRGIGHAFFDAREDHARGLGDYRWTAFAAVDRDAHDARRPADFRGNDDFWRKRGYSRQPGMTMQLHWNEIDQGPMAHALTFWTRPLEWGPLRREPKEGVA</sequence>
<keyword evidence="3" id="KW-1185">Reference proteome</keyword>
<dbReference type="RefSeq" id="WP_079725323.1">
    <property type="nucleotide sequence ID" value="NZ_BMCL01000001.1"/>
</dbReference>
<dbReference type="Proteomes" id="UP000190341">
    <property type="component" value="Unassembled WGS sequence"/>
</dbReference>
<dbReference type="EMBL" id="FUZV01000002">
    <property type="protein sequence ID" value="SKC78888.1"/>
    <property type="molecule type" value="Genomic_DNA"/>
</dbReference>
<name>A0A1T5LTM1_9GAMM</name>
<dbReference type="Gene3D" id="3.40.630.30">
    <property type="match status" value="1"/>
</dbReference>
<proteinExistence type="predicted"/>
<evidence type="ECO:0000313" key="2">
    <source>
        <dbReference type="EMBL" id="SKC78888.1"/>
    </source>
</evidence>
<accession>A0A1T5LTM1</accession>
<dbReference type="OrthoDB" id="187903at2"/>
<dbReference type="PROSITE" id="PS51186">
    <property type="entry name" value="GNAT"/>
    <property type="match status" value="1"/>
</dbReference>
<dbReference type="InterPro" id="IPR000182">
    <property type="entry name" value="GNAT_dom"/>
</dbReference>